<dbReference type="GeneID" id="57395250"/>
<accession>A0A679G7D5</accession>
<dbReference type="AlphaFoldDB" id="A0A679G7D5"/>
<dbReference type="RefSeq" id="WP_172432225.1">
    <property type="nucleotide sequence ID" value="NZ_AP022642.1"/>
</dbReference>
<proteinExistence type="predicted"/>
<dbReference type="KEGG" id="poj:PtoMrB4_00420"/>
<dbReference type="Proteomes" id="UP000501237">
    <property type="component" value="Chromosome"/>
</dbReference>
<evidence type="ECO:0000313" key="2">
    <source>
        <dbReference type="EMBL" id="BCA26065.1"/>
    </source>
</evidence>
<evidence type="ECO:0000256" key="1">
    <source>
        <dbReference type="SAM" id="SignalP"/>
    </source>
</evidence>
<dbReference type="EMBL" id="AP022642">
    <property type="protein sequence ID" value="BCA26065.1"/>
    <property type="molecule type" value="Genomic_DNA"/>
</dbReference>
<keyword evidence="1" id="KW-0732">Signal</keyword>
<dbReference type="Pfam" id="PF11259">
    <property type="entry name" value="DUF3060"/>
    <property type="match status" value="1"/>
</dbReference>
<feature type="signal peptide" evidence="1">
    <location>
        <begin position="1"/>
        <end position="21"/>
    </location>
</feature>
<reference evidence="2 3" key="1">
    <citation type="journal article" date="2020" name="Microbiol. Resour. Announc.">
        <title>Complete genome sequence of Pseudomonas otitidis strain MrB4, isolated from Lake Biwa in Japan.</title>
        <authorList>
            <person name="Miyazaki K."/>
            <person name="Hase E."/>
            <person name="Maruya T."/>
        </authorList>
    </citation>
    <scope>NUCLEOTIDE SEQUENCE [LARGE SCALE GENOMIC DNA]</scope>
    <source>
        <strain evidence="2 3">MrB4</strain>
    </source>
</reference>
<protein>
    <recommendedName>
        <fullName evidence="4">DUF3060 domain-containing protein</fullName>
    </recommendedName>
</protein>
<evidence type="ECO:0000313" key="3">
    <source>
        <dbReference type="Proteomes" id="UP000501237"/>
    </source>
</evidence>
<sequence>MPKFPLAGALLALTLAPLAQAEPVSIDGVGLTRDVPCQGQDVAITGSANHIRLTGTCGAVTVYGSEHQVSLEQGGALSVSGIQNQVTAGRVERLEVDTAKNRVQAALEGRAPNHAQLAVSGADHNLELVFKGPAVVNLSGADNQLRWSGSEPLMTVQGVDNRIERQP</sequence>
<dbReference type="InterPro" id="IPR021417">
    <property type="entry name" value="DUF3060"/>
</dbReference>
<gene>
    <name evidence="2" type="ORF">PtoMrB4_00420</name>
</gene>
<evidence type="ECO:0008006" key="4">
    <source>
        <dbReference type="Google" id="ProtNLM"/>
    </source>
</evidence>
<organism evidence="2 3">
    <name type="scientific">Metapseudomonas otitidis</name>
    <dbReference type="NCBI Taxonomy" id="319939"/>
    <lineage>
        <taxon>Bacteria</taxon>
        <taxon>Pseudomonadati</taxon>
        <taxon>Pseudomonadota</taxon>
        <taxon>Gammaproteobacteria</taxon>
        <taxon>Pseudomonadales</taxon>
        <taxon>Pseudomonadaceae</taxon>
        <taxon>Metapseudomonas</taxon>
    </lineage>
</organism>
<feature type="chain" id="PRO_5025398933" description="DUF3060 domain-containing protein" evidence="1">
    <location>
        <begin position="22"/>
        <end position="167"/>
    </location>
</feature>
<name>A0A679G7D5_9GAMM</name>